<evidence type="ECO:0000256" key="1">
    <source>
        <dbReference type="SAM" id="MobiDB-lite"/>
    </source>
</evidence>
<name>A0A9W6F7K3_9CHLO</name>
<reference evidence="2 3" key="1">
    <citation type="journal article" date="2023" name="Commun. Biol.">
        <title>Reorganization of the ancestral sex-determining regions during the evolution of trioecy in Pleodorina starrii.</title>
        <authorList>
            <person name="Takahashi K."/>
            <person name="Suzuki S."/>
            <person name="Kawai-Toyooka H."/>
            <person name="Yamamoto K."/>
            <person name="Hamaji T."/>
            <person name="Ootsuki R."/>
            <person name="Yamaguchi H."/>
            <person name="Kawachi M."/>
            <person name="Higashiyama T."/>
            <person name="Nozaki H."/>
        </authorList>
    </citation>
    <scope>NUCLEOTIDE SEQUENCE [LARGE SCALE GENOMIC DNA]</scope>
    <source>
        <strain evidence="2 3">NIES-4479</strain>
    </source>
</reference>
<dbReference type="AlphaFoldDB" id="A0A9W6F7K3"/>
<dbReference type="OrthoDB" id="546063at2759"/>
<feature type="region of interest" description="Disordered" evidence="1">
    <location>
        <begin position="1"/>
        <end position="20"/>
    </location>
</feature>
<proteinExistence type="predicted"/>
<comment type="caution">
    <text evidence="2">The sequence shown here is derived from an EMBL/GenBank/DDBJ whole genome shotgun (WGS) entry which is preliminary data.</text>
</comment>
<gene>
    <name evidence="2" type="primary">PLEST006927</name>
    <name evidence="2" type="ORF">PLESTB_001395800</name>
</gene>
<organism evidence="2 3">
    <name type="scientific">Pleodorina starrii</name>
    <dbReference type="NCBI Taxonomy" id="330485"/>
    <lineage>
        <taxon>Eukaryota</taxon>
        <taxon>Viridiplantae</taxon>
        <taxon>Chlorophyta</taxon>
        <taxon>core chlorophytes</taxon>
        <taxon>Chlorophyceae</taxon>
        <taxon>CS clade</taxon>
        <taxon>Chlamydomonadales</taxon>
        <taxon>Volvocaceae</taxon>
        <taxon>Pleodorina</taxon>
    </lineage>
</organism>
<sequence>MKQPMRKQLNTASRQEQLADGRAARKASLSLFQALMERYAAQFTFKDTSVRRQIGCGEGQEGLYGSLTFLSQLKLTWELMAGGDMPRSPATWQPGQEPVVLDFGAGTGRPMVLWQSLNLVHRAIGYEFDQVKVGKSLPYMLRLITRVRFESGLPIRTDPPTLLLQDVAKLRPADVSPLRPTLGYSFCAGMPPEAKKAMGDILRGCASMKVLVLVDYGHEAPLQVLTRLVDRGEQPLDHFDFRTMTGLQAMGRKGSYRALIVRRKSHQQAPVHLTDEEEAGEQ</sequence>
<dbReference type="Proteomes" id="UP001165080">
    <property type="component" value="Unassembled WGS sequence"/>
</dbReference>
<evidence type="ECO:0000313" key="2">
    <source>
        <dbReference type="EMBL" id="GLC58740.1"/>
    </source>
</evidence>
<protein>
    <submittedName>
        <fullName evidence="2">Uncharacterized protein</fullName>
    </submittedName>
</protein>
<accession>A0A9W6F7K3</accession>
<keyword evidence="3" id="KW-1185">Reference proteome</keyword>
<dbReference type="EMBL" id="BRXU01000024">
    <property type="protein sequence ID" value="GLC58740.1"/>
    <property type="molecule type" value="Genomic_DNA"/>
</dbReference>
<evidence type="ECO:0000313" key="3">
    <source>
        <dbReference type="Proteomes" id="UP001165080"/>
    </source>
</evidence>